<feature type="region of interest" description="Disordered" evidence="1">
    <location>
        <begin position="1"/>
        <end position="24"/>
    </location>
</feature>
<dbReference type="PANTHER" id="PTHR23028:SF53">
    <property type="entry name" value="ACYL_TRANSF_3 DOMAIN-CONTAINING PROTEIN"/>
    <property type="match status" value="1"/>
</dbReference>
<feature type="transmembrane region" description="Helical" evidence="2">
    <location>
        <begin position="129"/>
        <end position="149"/>
    </location>
</feature>
<dbReference type="InterPro" id="IPR002656">
    <property type="entry name" value="Acyl_transf_3_dom"/>
</dbReference>
<feature type="transmembrane region" description="Helical" evidence="2">
    <location>
        <begin position="81"/>
        <end position="108"/>
    </location>
</feature>
<evidence type="ECO:0000313" key="4">
    <source>
        <dbReference type="EMBL" id="AAS83099.1"/>
    </source>
</evidence>
<evidence type="ECO:0000256" key="1">
    <source>
        <dbReference type="SAM" id="MobiDB-lite"/>
    </source>
</evidence>
<organism evidence="4">
    <name type="scientific">Azospirillum brasilense</name>
    <dbReference type="NCBI Taxonomy" id="192"/>
    <lineage>
        <taxon>Bacteria</taxon>
        <taxon>Pseudomonadati</taxon>
        <taxon>Pseudomonadota</taxon>
        <taxon>Alphaproteobacteria</taxon>
        <taxon>Rhodospirillales</taxon>
        <taxon>Azospirillaceae</taxon>
        <taxon>Azospirillum</taxon>
    </lineage>
</organism>
<feature type="domain" description="Acyltransferase 3" evidence="3">
    <location>
        <begin position="39"/>
        <end position="373"/>
    </location>
</feature>
<dbReference type="PANTHER" id="PTHR23028">
    <property type="entry name" value="ACETYLTRANSFERASE"/>
    <property type="match status" value="1"/>
</dbReference>
<feature type="transmembrane region" description="Helical" evidence="2">
    <location>
        <begin position="357"/>
        <end position="378"/>
    </location>
</feature>
<keyword evidence="2" id="KW-0812">Transmembrane</keyword>
<evidence type="ECO:0000256" key="2">
    <source>
        <dbReference type="SAM" id="Phobius"/>
    </source>
</evidence>
<gene>
    <name evidence="4" type="ORF">pRhico063</name>
</gene>
<sequence length="412" mass="43933">MVDRGAGPVRHSHGRRIPGDQPMTAIAGPPPGGKFYSVELESLRGLAAIAVVLAHASAIFSVDGISAYWGMPLGSQSPATLTLSLIGALFNPGTAVVFFFVLSGYVLTRSLADDPLPFGTYLIRRAFRLFPPMWASILLMSALLAAGGAPADRTIFSDWFNAVFSAGIGLRDVAENLVLAGFKANPVTWTMYVEAIGSLFIPFSLFISKRFGGSRFGRACRYALLLVLFVLSMATFPSLSLSYVVCFQVGAMLAQDRSLVIARHQGIVILAAVAAMVCERLFIPSERWSLLVNIAVSAAVMLAILGRAETCFLRHKMMRFIGLVSYSLYLFHVPVIYAVGMAAAALGLRGQGVWPSLGLLSIVTVLSLGLAAVTHRLIEAPTRRAGRRLTAGGSGITQCRQIQYEGGGTAGS</sequence>
<feature type="transmembrane region" description="Helical" evidence="2">
    <location>
        <begin position="320"/>
        <end position="345"/>
    </location>
</feature>
<feature type="transmembrane region" description="Helical" evidence="2">
    <location>
        <begin position="46"/>
        <end position="69"/>
    </location>
</feature>
<dbReference type="InterPro" id="IPR050879">
    <property type="entry name" value="Acyltransferase_3"/>
</dbReference>
<feature type="transmembrane region" description="Helical" evidence="2">
    <location>
        <begin position="289"/>
        <end position="308"/>
    </location>
</feature>
<protein>
    <submittedName>
        <fullName evidence="4">Putative transferase</fullName>
    </submittedName>
</protein>
<geneLocation type="plasmid" evidence="4">
    <name>90 MDa</name>
</geneLocation>
<proteinExistence type="predicted"/>
<dbReference type="GO" id="GO:0000271">
    <property type="term" value="P:polysaccharide biosynthetic process"/>
    <property type="evidence" value="ECO:0007669"/>
    <property type="project" value="TreeGrafter"/>
</dbReference>
<keyword evidence="2" id="KW-1133">Transmembrane helix</keyword>
<feature type="transmembrane region" description="Helical" evidence="2">
    <location>
        <begin position="219"/>
        <end position="236"/>
    </location>
</feature>
<keyword evidence="4" id="KW-0808">Transferase</keyword>
<accession>Q6QWB4</accession>
<dbReference type="AlphaFoldDB" id="Q6QWB4"/>
<keyword evidence="2" id="KW-0472">Membrane</keyword>
<name>Q6QWB4_AZOBR</name>
<reference evidence="4" key="1">
    <citation type="journal article" date="2004" name="FEMS Microbiol. Lett.">
        <title>Annotation of the pRhico plasmid of Azospirillum brasilense reveals its role in determining the outer surface composition.</title>
        <authorList>
            <person name="Vanbleu E."/>
            <person name="Marchal K."/>
            <person name="Lambrecht M."/>
            <person name="Mathys J."/>
            <person name="Vanderleyden J."/>
        </authorList>
    </citation>
    <scope>NUCLEOTIDE SEQUENCE</scope>
    <source>
        <plasmid evidence="4">90 MDa</plasmid>
    </source>
</reference>
<evidence type="ECO:0000259" key="3">
    <source>
        <dbReference type="Pfam" id="PF01757"/>
    </source>
</evidence>
<dbReference type="EMBL" id="AY523972">
    <property type="protein sequence ID" value="AAS83099.1"/>
    <property type="molecule type" value="Genomic_DNA"/>
</dbReference>
<dbReference type="Pfam" id="PF01757">
    <property type="entry name" value="Acyl_transf_3"/>
    <property type="match status" value="1"/>
</dbReference>
<feature type="transmembrane region" description="Helical" evidence="2">
    <location>
        <begin position="189"/>
        <end position="207"/>
    </location>
</feature>
<dbReference type="GO" id="GO:0016747">
    <property type="term" value="F:acyltransferase activity, transferring groups other than amino-acyl groups"/>
    <property type="evidence" value="ECO:0007669"/>
    <property type="project" value="InterPro"/>
</dbReference>
<keyword evidence="4" id="KW-0614">Plasmid</keyword>
<dbReference type="GO" id="GO:0016020">
    <property type="term" value="C:membrane"/>
    <property type="evidence" value="ECO:0007669"/>
    <property type="project" value="TreeGrafter"/>
</dbReference>